<keyword evidence="3" id="KW-1185">Reference proteome</keyword>
<evidence type="ECO:0000313" key="3">
    <source>
        <dbReference type="Proteomes" id="UP000595437"/>
    </source>
</evidence>
<evidence type="ECO:0000256" key="1">
    <source>
        <dbReference type="SAM" id="MobiDB-lite"/>
    </source>
</evidence>
<dbReference type="OrthoDB" id="6341436at2759"/>
<name>A0A7T8KH46_CALRO</name>
<evidence type="ECO:0000313" key="2">
    <source>
        <dbReference type="EMBL" id="QQP55842.1"/>
    </source>
</evidence>
<accession>A0A7T8KH46</accession>
<proteinExistence type="predicted"/>
<feature type="region of interest" description="Disordered" evidence="1">
    <location>
        <begin position="1"/>
        <end position="23"/>
    </location>
</feature>
<reference evidence="3" key="1">
    <citation type="submission" date="2021-01" db="EMBL/GenBank/DDBJ databases">
        <title>Caligus Genome Assembly.</title>
        <authorList>
            <person name="Gallardo-Escarate C."/>
        </authorList>
    </citation>
    <scope>NUCLEOTIDE SEQUENCE [LARGE SCALE GENOMIC DNA]</scope>
</reference>
<protein>
    <submittedName>
        <fullName evidence="2">Uncharacterized protein</fullName>
    </submittedName>
</protein>
<gene>
    <name evidence="2" type="ORF">FKW44_000301</name>
</gene>
<dbReference type="Proteomes" id="UP000595437">
    <property type="component" value="Chromosome 1"/>
</dbReference>
<organism evidence="2 3">
    <name type="scientific">Caligus rogercresseyi</name>
    <name type="common">Sea louse</name>
    <dbReference type="NCBI Taxonomy" id="217165"/>
    <lineage>
        <taxon>Eukaryota</taxon>
        <taxon>Metazoa</taxon>
        <taxon>Ecdysozoa</taxon>
        <taxon>Arthropoda</taxon>
        <taxon>Crustacea</taxon>
        <taxon>Multicrustacea</taxon>
        <taxon>Hexanauplia</taxon>
        <taxon>Copepoda</taxon>
        <taxon>Siphonostomatoida</taxon>
        <taxon>Caligidae</taxon>
        <taxon>Caligus</taxon>
    </lineage>
</organism>
<dbReference type="EMBL" id="CP045890">
    <property type="protein sequence ID" value="QQP55842.1"/>
    <property type="molecule type" value="Genomic_DNA"/>
</dbReference>
<sequence length="86" mass="9611">MRKHLTSKYPSLAPFKPVDFPPKRERELQGQKNIITSQTTVPIKVQKASYELAHVIAQAKKPHTIGETLIKPAAIAMRRTVHGDGN</sequence>
<dbReference type="AlphaFoldDB" id="A0A7T8KH46"/>